<dbReference type="Proteomes" id="UP000001055">
    <property type="component" value="Unassembled WGS sequence"/>
</dbReference>
<reference evidence="2" key="1">
    <citation type="journal article" date="2007" name="Plant Cell">
        <title>Dothideomycete-plant interactions illuminated by genome sequencing and EST analysis of the wheat pathogen Stagonospora nodorum.</title>
        <authorList>
            <person name="Hane J.K."/>
            <person name="Lowe R.G."/>
            <person name="Solomon P.S."/>
            <person name="Tan K.C."/>
            <person name="Schoch C.L."/>
            <person name="Spatafora J.W."/>
            <person name="Crous P.W."/>
            <person name="Kodira C."/>
            <person name="Birren B.W."/>
            <person name="Galagan J.E."/>
            <person name="Torriani S.F."/>
            <person name="McDonald B.A."/>
            <person name="Oliver R.P."/>
        </authorList>
    </citation>
    <scope>NUCLEOTIDE SEQUENCE [LARGE SCALE GENOMIC DNA]</scope>
    <source>
        <strain evidence="2">SN15 / ATCC MYA-4574 / FGSC 10173</strain>
    </source>
</reference>
<gene>
    <name evidence="1" type="ORF">SNOG_08623</name>
</gene>
<dbReference type="RefSeq" id="XP_001798932.1">
    <property type="nucleotide sequence ID" value="XM_001798880.1"/>
</dbReference>
<name>Q0UHZ1_PHANO</name>
<dbReference type="AlphaFoldDB" id="Q0UHZ1"/>
<protein>
    <submittedName>
        <fullName evidence="1">Uncharacterized protein</fullName>
    </submittedName>
</protein>
<dbReference type="GeneID" id="5975831"/>
<organism evidence="1 2">
    <name type="scientific">Phaeosphaeria nodorum (strain SN15 / ATCC MYA-4574 / FGSC 10173)</name>
    <name type="common">Glume blotch fungus</name>
    <name type="synonym">Parastagonospora nodorum</name>
    <dbReference type="NCBI Taxonomy" id="321614"/>
    <lineage>
        <taxon>Eukaryota</taxon>
        <taxon>Fungi</taxon>
        <taxon>Dikarya</taxon>
        <taxon>Ascomycota</taxon>
        <taxon>Pezizomycotina</taxon>
        <taxon>Dothideomycetes</taxon>
        <taxon>Pleosporomycetidae</taxon>
        <taxon>Pleosporales</taxon>
        <taxon>Pleosporineae</taxon>
        <taxon>Phaeosphaeriaceae</taxon>
        <taxon>Parastagonospora</taxon>
    </lineage>
</organism>
<dbReference type="InParanoid" id="Q0UHZ1"/>
<proteinExistence type="predicted"/>
<sequence>MSACDRFKESSISDFANYFIVHYTNVLLKPLIGVRNMHLIVLGKENLVMSLDSESPIFNIERLGRDNYLDTLQQELAALHI</sequence>
<accession>Q0UHZ1</accession>
<dbReference type="KEGG" id="pno:SNOG_08623"/>
<evidence type="ECO:0000313" key="1">
    <source>
        <dbReference type="EMBL" id="EAT83791.1"/>
    </source>
</evidence>
<evidence type="ECO:0000313" key="2">
    <source>
        <dbReference type="Proteomes" id="UP000001055"/>
    </source>
</evidence>
<dbReference type="EMBL" id="CH445337">
    <property type="protein sequence ID" value="EAT83791.1"/>
    <property type="molecule type" value="Genomic_DNA"/>
</dbReference>